<accession>A0A1H8WQW6</accession>
<dbReference type="AlphaFoldDB" id="A0A1H8WQW6"/>
<evidence type="ECO:0000313" key="1">
    <source>
        <dbReference type="EMBL" id="SEP30114.1"/>
    </source>
</evidence>
<proteinExistence type="predicted"/>
<gene>
    <name evidence="1" type="ORF">SAMN04487948_13817</name>
</gene>
<keyword evidence="2" id="KW-1185">Reference proteome</keyword>
<name>A0A1H8WQW6_9EURY</name>
<dbReference type="Proteomes" id="UP000199126">
    <property type="component" value="Unassembled WGS sequence"/>
</dbReference>
<reference evidence="2" key="1">
    <citation type="submission" date="2016-10" db="EMBL/GenBank/DDBJ databases">
        <authorList>
            <person name="Varghese N."/>
            <person name="Submissions S."/>
        </authorList>
    </citation>
    <scope>NUCLEOTIDE SEQUENCE [LARGE SCALE GENOMIC DNA]</scope>
    <source>
        <strain evidence="2">CGMCC 1.10121</strain>
    </source>
</reference>
<protein>
    <submittedName>
        <fullName evidence="1">Uncharacterized protein</fullName>
    </submittedName>
</protein>
<dbReference type="EMBL" id="FODV01000038">
    <property type="protein sequence ID" value="SEP30114.1"/>
    <property type="molecule type" value="Genomic_DNA"/>
</dbReference>
<evidence type="ECO:0000313" key="2">
    <source>
        <dbReference type="Proteomes" id="UP000199126"/>
    </source>
</evidence>
<organism evidence="1 2">
    <name type="scientific">Halogranum amylolyticum</name>
    <dbReference type="NCBI Taxonomy" id="660520"/>
    <lineage>
        <taxon>Archaea</taxon>
        <taxon>Methanobacteriati</taxon>
        <taxon>Methanobacteriota</taxon>
        <taxon>Stenosarchaea group</taxon>
        <taxon>Halobacteria</taxon>
        <taxon>Halobacteriales</taxon>
        <taxon>Haloferacaceae</taxon>
    </lineage>
</organism>
<sequence length="79" mass="8550">MSTPEAAVLDYIVGSFGSCPVVVRLLQDGLIQLNVLAVFGDAVFDPVLNIEWIVGVSRVVRSDWYDHLLAAGSCQSRIS</sequence>